<dbReference type="PANTHER" id="PTHR46564">
    <property type="entry name" value="TRANSPOSASE"/>
    <property type="match status" value="1"/>
</dbReference>
<name>C1CUU9_DEIDV</name>
<dbReference type="PaxDb" id="546414-Deide_10721"/>
<sequence length="169" mass="18770">MFVDESGFNTAMTRGHTRASRQERAVGVVPRNHGRNYTLICALSLAGPLAPFVLDGAVTGECFEFYVAQELCPLLRAGQVVIMDNLSSHHRASIRTLVEEVGCHLLYLPPYSPDFNPIEWLFSQLKARLRGEARRTVKSLMQGIADALKVVSGTDIQGWFLAAFKKHLL</sequence>
<evidence type="ECO:0000256" key="1">
    <source>
        <dbReference type="SAM" id="MobiDB-lite"/>
    </source>
</evidence>
<dbReference type="HOGENOM" id="CLU_056788_10_0_0"/>
<dbReference type="eggNOG" id="COG3335">
    <property type="taxonomic scope" value="Bacteria"/>
</dbReference>
<accession>C1CUU9</accession>
<dbReference type="NCBIfam" id="NF033545">
    <property type="entry name" value="transpos_IS630"/>
    <property type="match status" value="1"/>
</dbReference>
<gene>
    <name evidence="3" type="ordered locus">Deide_10721</name>
</gene>
<dbReference type="PANTHER" id="PTHR46564:SF1">
    <property type="entry name" value="TRANSPOSASE"/>
    <property type="match status" value="1"/>
</dbReference>
<dbReference type="InterPro" id="IPR038717">
    <property type="entry name" value="Tc1-like_DDE_dom"/>
</dbReference>
<dbReference type="InterPro" id="IPR036397">
    <property type="entry name" value="RNaseH_sf"/>
</dbReference>
<dbReference type="STRING" id="546414.Deide_10721"/>
<reference evidence="3 4" key="1">
    <citation type="journal article" date="2009" name="PLoS Genet.">
        <title>Alliance of proteomics and genomics to unravel the specificities of Sahara bacterium Deinococcus deserti.</title>
        <authorList>
            <person name="de Groot A."/>
            <person name="Dulermo R."/>
            <person name="Ortet P."/>
            <person name="Blanchard L."/>
            <person name="Guerin P."/>
            <person name="Fernandez B."/>
            <person name="Vacherie B."/>
            <person name="Dossat C."/>
            <person name="Jolivet E."/>
            <person name="Siguier P."/>
            <person name="Chandler M."/>
            <person name="Barakat M."/>
            <person name="Dedieu A."/>
            <person name="Barbe V."/>
            <person name="Heulin T."/>
            <person name="Sommer S."/>
            <person name="Achouak W."/>
            <person name="Armengaud J."/>
        </authorList>
    </citation>
    <scope>NUCLEOTIDE SEQUENCE [LARGE SCALE GENOMIC DNA]</scope>
    <source>
        <strain evidence="4">DSM 17065 / CIP 109153 / LMG 22923 / VCD115</strain>
    </source>
</reference>
<dbReference type="Gene3D" id="3.30.420.10">
    <property type="entry name" value="Ribonuclease H-like superfamily/Ribonuclease H"/>
    <property type="match status" value="1"/>
</dbReference>
<evidence type="ECO:0000313" key="3">
    <source>
        <dbReference type="EMBL" id="ACO45966.1"/>
    </source>
</evidence>
<feature type="region of interest" description="Disordered" evidence="1">
    <location>
        <begin position="1"/>
        <end position="23"/>
    </location>
</feature>
<organism evidence="3 4">
    <name type="scientific">Deinococcus deserti (strain DSM 17065 / CIP 109153 / LMG 22923 / VCD115)</name>
    <dbReference type="NCBI Taxonomy" id="546414"/>
    <lineage>
        <taxon>Bacteria</taxon>
        <taxon>Thermotogati</taxon>
        <taxon>Deinococcota</taxon>
        <taxon>Deinococci</taxon>
        <taxon>Deinococcales</taxon>
        <taxon>Deinococcaceae</taxon>
        <taxon>Deinococcus</taxon>
    </lineage>
</organism>
<dbReference type="Proteomes" id="UP000002208">
    <property type="component" value="Chromosome"/>
</dbReference>
<evidence type="ECO:0000313" key="4">
    <source>
        <dbReference type="Proteomes" id="UP000002208"/>
    </source>
</evidence>
<feature type="domain" description="Tc1-like transposase DDE" evidence="2">
    <location>
        <begin position="2"/>
        <end position="135"/>
    </location>
</feature>
<dbReference type="Pfam" id="PF13358">
    <property type="entry name" value="DDE_3"/>
    <property type="match status" value="1"/>
</dbReference>
<dbReference type="EMBL" id="CP001114">
    <property type="protein sequence ID" value="ACO45966.1"/>
    <property type="molecule type" value="Genomic_DNA"/>
</dbReference>
<keyword evidence="4" id="KW-1185">Reference proteome</keyword>
<evidence type="ECO:0000259" key="2">
    <source>
        <dbReference type="Pfam" id="PF13358"/>
    </source>
</evidence>
<dbReference type="KEGG" id="ddr:Deide_10721"/>
<dbReference type="InterPro" id="IPR047655">
    <property type="entry name" value="Transpos_IS630-like"/>
</dbReference>
<proteinExistence type="predicted"/>
<dbReference type="GO" id="GO:0003676">
    <property type="term" value="F:nucleic acid binding"/>
    <property type="evidence" value="ECO:0007669"/>
    <property type="project" value="InterPro"/>
</dbReference>
<dbReference type="AlphaFoldDB" id="C1CUU9"/>
<protein>
    <submittedName>
        <fullName evidence="3">Putative transposase</fullName>
    </submittedName>
</protein>